<dbReference type="Gene3D" id="1.10.150.120">
    <property type="entry name" value="[2Fe-2S]-binding domain"/>
    <property type="match status" value="1"/>
</dbReference>
<dbReference type="EMBL" id="CP011307">
    <property type="protein sequence ID" value="ALP95729.1"/>
    <property type="molecule type" value="Genomic_DNA"/>
</dbReference>
<dbReference type="InterPro" id="IPR001041">
    <property type="entry name" value="2Fe-2S_ferredoxin-type"/>
</dbReference>
<dbReference type="PANTHER" id="PTHR44379">
    <property type="entry name" value="OXIDOREDUCTASE WITH IRON-SULFUR SUBUNIT"/>
    <property type="match status" value="1"/>
</dbReference>
<dbReference type="SUPFAM" id="SSF47741">
    <property type="entry name" value="CO dehydrogenase ISP C-domain like"/>
    <property type="match status" value="1"/>
</dbReference>
<dbReference type="KEGG" id="ibu:IB211_03341c"/>
<dbReference type="EC" id="1.17.1.4" evidence="7"/>
<protein>
    <submittedName>
        <fullName evidence="7">Xanthine dehydrogenase iron-sulfur subunit</fullName>
        <ecNumber evidence="7">1.17.1.4</ecNumber>
    </submittedName>
</protein>
<dbReference type="PROSITE" id="PS51085">
    <property type="entry name" value="2FE2S_FER_2"/>
    <property type="match status" value="1"/>
</dbReference>
<evidence type="ECO:0000256" key="3">
    <source>
        <dbReference type="ARBA" id="ARBA00023002"/>
    </source>
</evidence>
<name>A0A0S2W8M6_9FIRM</name>
<evidence type="ECO:0000259" key="6">
    <source>
        <dbReference type="PROSITE" id="PS51085"/>
    </source>
</evidence>
<keyword evidence="1" id="KW-0001">2Fe-2S</keyword>
<dbReference type="InterPro" id="IPR051452">
    <property type="entry name" value="Diverse_Oxidoreductases"/>
</dbReference>
<keyword evidence="2" id="KW-0479">Metal-binding</keyword>
<dbReference type="RefSeq" id="WP_033118287.1">
    <property type="nucleotide sequence ID" value="NZ_CALICV010000077.1"/>
</dbReference>
<dbReference type="Gene3D" id="3.10.20.30">
    <property type="match status" value="1"/>
</dbReference>
<dbReference type="InterPro" id="IPR036010">
    <property type="entry name" value="2Fe-2S_ferredoxin-like_sf"/>
</dbReference>
<keyword evidence="5" id="KW-0411">Iron-sulfur</keyword>
<keyword evidence="4" id="KW-0408">Iron</keyword>
<evidence type="ECO:0000256" key="1">
    <source>
        <dbReference type="ARBA" id="ARBA00022714"/>
    </source>
</evidence>
<dbReference type="PANTHER" id="PTHR44379:SF8">
    <property type="entry name" value="XANTHINE DEHYDROGENASE IRON-SULFUR-BINDING SUBUNIT XDHC-RELATED"/>
    <property type="match status" value="1"/>
</dbReference>
<accession>A0A0S2W8M6</accession>
<dbReference type="STRING" id="1297617.IB211_03341c"/>
<feature type="domain" description="2Fe-2S ferredoxin-type" evidence="6">
    <location>
        <begin position="1"/>
        <end position="79"/>
    </location>
</feature>
<dbReference type="GO" id="GO:0046872">
    <property type="term" value="F:metal ion binding"/>
    <property type="evidence" value="ECO:0007669"/>
    <property type="project" value="UniProtKB-KW"/>
</dbReference>
<dbReference type="Pfam" id="PF01799">
    <property type="entry name" value="Fer2_2"/>
    <property type="match status" value="1"/>
</dbReference>
<dbReference type="Proteomes" id="UP000064844">
    <property type="component" value="Chromosome"/>
</dbReference>
<dbReference type="AlphaFoldDB" id="A0A0S2W8M6"/>
<dbReference type="SUPFAM" id="SSF54292">
    <property type="entry name" value="2Fe-2S ferredoxin-like"/>
    <property type="match status" value="1"/>
</dbReference>
<evidence type="ECO:0000256" key="4">
    <source>
        <dbReference type="ARBA" id="ARBA00023004"/>
    </source>
</evidence>
<dbReference type="Pfam" id="PF00111">
    <property type="entry name" value="Fer2"/>
    <property type="match status" value="1"/>
</dbReference>
<dbReference type="InterPro" id="IPR012675">
    <property type="entry name" value="Beta-grasp_dom_sf"/>
</dbReference>
<dbReference type="eggNOG" id="COG2080">
    <property type="taxonomic scope" value="Bacteria"/>
</dbReference>
<evidence type="ECO:0000313" key="7">
    <source>
        <dbReference type="EMBL" id="ALP95729.1"/>
    </source>
</evidence>
<reference evidence="8" key="2">
    <citation type="submission" date="2015-04" db="EMBL/GenBank/DDBJ databases">
        <title>A butyrogenic pathway from the amino acid lysine in a human gut commensal.</title>
        <authorList>
            <person name="de Vos W.M."/>
            <person name="Bui N.T.P."/>
            <person name="Plugge C.M."/>
            <person name="Ritari J."/>
        </authorList>
    </citation>
    <scope>NUCLEOTIDE SEQUENCE [LARGE SCALE GENOMIC DNA]</scope>
    <source>
        <strain evidence="8">AF211</strain>
    </source>
</reference>
<proteinExistence type="predicted"/>
<dbReference type="NCBIfam" id="NF043084">
    <property type="entry name" value="XdhC_XDHase"/>
    <property type="match status" value="1"/>
</dbReference>
<organism evidence="7 8">
    <name type="scientific">Intestinimonas butyriciproducens</name>
    <dbReference type="NCBI Taxonomy" id="1297617"/>
    <lineage>
        <taxon>Bacteria</taxon>
        <taxon>Bacillati</taxon>
        <taxon>Bacillota</taxon>
        <taxon>Clostridia</taxon>
        <taxon>Eubacteriales</taxon>
        <taxon>Intestinimonas</taxon>
    </lineage>
</organism>
<keyword evidence="3 7" id="KW-0560">Oxidoreductase</keyword>
<evidence type="ECO:0000313" key="8">
    <source>
        <dbReference type="Proteomes" id="UP000064844"/>
    </source>
</evidence>
<reference evidence="7 8" key="1">
    <citation type="journal article" date="2015" name="Nat. Commun.">
        <title>Production of butyrate from lysine and the Amadori product fructoselysine by a human gut commensal.</title>
        <authorList>
            <person name="Bui T.P."/>
            <person name="Ritari J."/>
            <person name="Boeren S."/>
            <person name="de Waard P."/>
            <person name="Plugge C.M."/>
            <person name="de Vos W.M."/>
        </authorList>
    </citation>
    <scope>NUCLEOTIDE SEQUENCE [LARGE SCALE GENOMIC DNA]</scope>
    <source>
        <strain evidence="7 8">AF211</strain>
    </source>
</reference>
<sequence length="164" mass="17801">MMEILHCTVNGRPVEVGYDLRESLLDTLRDRLGLTSVKRGCEVGECGACTVLVDGVAIDSCIYLTCWAEGKHILTVEGLQGENGELTEIQKAFIEEAAVQCGFCTPGIILSAVEIVGTGRTYTREELRKLISGHLCRCTGYQNILNAVEKAVNVCNGYVGEKQS</sequence>
<dbReference type="PATRIC" id="fig|1297617.4.peg.3431"/>
<dbReference type="InterPro" id="IPR036884">
    <property type="entry name" value="2Fe-2S-bd_dom_sf"/>
</dbReference>
<dbReference type="GO" id="GO:0006144">
    <property type="term" value="P:purine nucleobase metabolic process"/>
    <property type="evidence" value="ECO:0007669"/>
    <property type="project" value="InterPro"/>
</dbReference>
<dbReference type="GO" id="GO:0004854">
    <property type="term" value="F:xanthine dehydrogenase activity"/>
    <property type="evidence" value="ECO:0007669"/>
    <property type="project" value="UniProtKB-EC"/>
</dbReference>
<dbReference type="InterPro" id="IPR002888">
    <property type="entry name" value="2Fe-2S-bd"/>
</dbReference>
<evidence type="ECO:0000256" key="5">
    <source>
        <dbReference type="ARBA" id="ARBA00023014"/>
    </source>
</evidence>
<dbReference type="PROSITE" id="PS00197">
    <property type="entry name" value="2FE2S_FER_1"/>
    <property type="match status" value="1"/>
</dbReference>
<dbReference type="InterPro" id="IPR006058">
    <property type="entry name" value="2Fe2S_fd_BS"/>
</dbReference>
<keyword evidence="8" id="KW-1185">Reference proteome</keyword>
<dbReference type="GO" id="GO:0051537">
    <property type="term" value="F:2 iron, 2 sulfur cluster binding"/>
    <property type="evidence" value="ECO:0007669"/>
    <property type="project" value="UniProtKB-KW"/>
</dbReference>
<dbReference type="InterPro" id="IPR050033">
    <property type="entry name" value="XdhC_XDHase"/>
</dbReference>
<gene>
    <name evidence="7" type="ORF">IB211_03341c</name>
</gene>
<evidence type="ECO:0000256" key="2">
    <source>
        <dbReference type="ARBA" id="ARBA00022723"/>
    </source>
</evidence>